<organism evidence="1 3">
    <name type="scientific">Brevundimonas vesicularis</name>
    <name type="common">Pseudomonas vesicularis</name>
    <dbReference type="NCBI Taxonomy" id="41276"/>
    <lineage>
        <taxon>Bacteria</taxon>
        <taxon>Pseudomonadati</taxon>
        <taxon>Pseudomonadota</taxon>
        <taxon>Alphaproteobacteria</taxon>
        <taxon>Caulobacterales</taxon>
        <taxon>Caulobacteraceae</taxon>
        <taxon>Brevundimonas</taxon>
    </lineage>
</organism>
<dbReference type="GeneID" id="34013508"/>
<accession>A0A1Z3UBZ6</accession>
<evidence type="ECO:0000313" key="4">
    <source>
        <dbReference type="Proteomes" id="UP001272940"/>
    </source>
</evidence>
<evidence type="ECO:0000313" key="1">
    <source>
        <dbReference type="EMBL" id="ASE40816.1"/>
    </source>
</evidence>
<proteinExistence type="predicted"/>
<protein>
    <submittedName>
        <fullName evidence="1">DUF3768 domain-containing protein</fullName>
    </submittedName>
</protein>
<evidence type="ECO:0000313" key="3">
    <source>
        <dbReference type="Proteomes" id="UP000197050"/>
    </source>
</evidence>
<reference evidence="1" key="2">
    <citation type="submission" date="2017-12" db="EMBL/GenBank/DDBJ databases">
        <title>FDA dAtabase for Regulatory Grade micrObial Sequences (FDA-ARGOS): Supporting development and validation of Infectious Disease Dx tests.</title>
        <authorList>
            <person name="Campos J."/>
            <person name="Goldberg B."/>
            <person name="Tallon L."/>
            <person name="Sadzewicz L."/>
            <person name="Sengamalay N."/>
            <person name="Ott S."/>
            <person name="Godinez A."/>
            <person name="Nagaraj S."/>
            <person name="Vavikolanu K."/>
            <person name="Vyas G."/>
            <person name="Nadendla S."/>
            <person name="Aluvathingal J."/>
            <person name="Geyer C."/>
            <person name="Nandy P."/>
            <person name="Hobson J."/>
            <person name="Sichtig H."/>
        </authorList>
    </citation>
    <scope>NUCLEOTIDE SEQUENCE</scope>
    <source>
        <strain evidence="1">FDAARGOS_289</strain>
    </source>
</reference>
<dbReference type="KEGG" id="bvc:CEP68_15715"/>
<reference evidence="2 4" key="4">
    <citation type="journal article" date="2023" name="FEMS Microbes">
        <title>Whole genomes of deep-sea sponge-associated bacteria exhibit high novel natural product potential.</title>
        <authorList>
            <person name="Hesketh-Best P.J."/>
            <person name="January G.G."/>
            <person name="Koch M.J."/>
            <person name="Warburton P.J."/>
            <person name="Howell K.L."/>
            <person name="Upton M."/>
        </authorList>
    </citation>
    <scope>NUCLEOTIDE SEQUENCE [LARGE SCALE GENOMIC DNA]</scope>
    <source>
        <strain evidence="2 4">PC206-O</strain>
    </source>
</reference>
<gene>
    <name evidence="1" type="ORF">CEP68_15715</name>
    <name evidence="2" type="ORF">NJD11_12340</name>
</gene>
<reference evidence="3" key="1">
    <citation type="submission" date="2017-06" db="EMBL/GenBank/DDBJ databases">
        <title>FDA dAtabase for Regulatory Grade micrObial Sequences (FDA-ARGOS): Supporting development and validation of Infectious Disease Dx tests.</title>
        <authorList>
            <person name="Minogue T."/>
            <person name="Wolcott M."/>
            <person name="Wasieloski L."/>
            <person name="Aguilar W."/>
            <person name="Moore D."/>
            <person name="Tallon L."/>
            <person name="Sadzewicz L."/>
            <person name="Sengamalay N."/>
            <person name="Ott S."/>
            <person name="Godinez A."/>
            <person name="Nagaraj S."/>
            <person name="Nadendla S."/>
            <person name="Geyer C."/>
            <person name="Sichtig H."/>
        </authorList>
    </citation>
    <scope>NUCLEOTIDE SEQUENCE [LARGE SCALE GENOMIC DNA]</scope>
    <source>
        <strain evidence="3">FDAARGOS_289</strain>
    </source>
</reference>
<sequence>MTDEKTARIRELNDQLRASGQGGLILVTRGLLEFGFPFAAQVRAAIARETNFPAGNDPYNEHDFGAIDIEGNRVLWKIDYYDLDRRYASDDPSDPNITQRVMTIMLADEY</sequence>
<name>A0A1Z3UBZ6_BREVE</name>
<dbReference type="EMBL" id="JAMYEC010000007">
    <property type="protein sequence ID" value="MDX2335720.1"/>
    <property type="molecule type" value="Genomic_DNA"/>
</dbReference>
<keyword evidence="4" id="KW-1185">Reference proteome</keyword>
<dbReference type="RefSeq" id="WP_088582835.1">
    <property type="nucleotide sequence ID" value="NZ_CP022048.2"/>
</dbReference>
<dbReference type="Proteomes" id="UP000197050">
    <property type="component" value="Chromosome"/>
</dbReference>
<evidence type="ECO:0000313" key="2">
    <source>
        <dbReference type="EMBL" id="MDX2335720.1"/>
    </source>
</evidence>
<dbReference type="Proteomes" id="UP001272940">
    <property type="component" value="Unassembled WGS sequence"/>
</dbReference>
<dbReference type="InterPro" id="IPR022243">
    <property type="entry name" value="DUF3768"/>
</dbReference>
<reference evidence="2" key="3">
    <citation type="submission" date="2022-06" db="EMBL/GenBank/DDBJ databases">
        <authorList>
            <person name="Hesketh-Best P.J."/>
            <person name="Koch M.J."/>
        </authorList>
    </citation>
    <scope>NUCLEOTIDE SEQUENCE</scope>
    <source>
        <strain evidence="2">PC206-O</strain>
    </source>
</reference>
<dbReference type="AlphaFoldDB" id="A0A1Z3UBZ6"/>
<dbReference type="Pfam" id="PF12599">
    <property type="entry name" value="DUF3768"/>
    <property type="match status" value="1"/>
</dbReference>
<dbReference type="EMBL" id="CP022048">
    <property type="protein sequence ID" value="ASE40816.1"/>
    <property type="molecule type" value="Genomic_DNA"/>
</dbReference>